<keyword evidence="4" id="KW-1003">Cell membrane</keyword>
<protein>
    <recommendedName>
        <fullName evidence="9">Multidrug-efflux transporter</fullName>
    </recommendedName>
</protein>
<dbReference type="CDD" id="cd13137">
    <property type="entry name" value="MATE_NorM_like"/>
    <property type="match status" value="1"/>
</dbReference>
<dbReference type="RefSeq" id="WP_002702616.1">
    <property type="nucleotide sequence ID" value="NZ_AGRW01000035.1"/>
</dbReference>
<feature type="transmembrane region" description="Helical" evidence="10">
    <location>
        <begin position="402"/>
        <end position="420"/>
    </location>
</feature>
<feature type="transmembrane region" description="Helical" evidence="10">
    <location>
        <begin position="176"/>
        <end position="196"/>
    </location>
</feature>
<comment type="caution">
    <text evidence="11">The sequence shown here is derived from an EMBL/GenBank/DDBJ whole genome shotgun (WGS) entry which is preliminary data.</text>
</comment>
<evidence type="ECO:0000256" key="10">
    <source>
        <dbReference type="SAM" id="Phobius"/>
    </source>
</evidence>
<dbReference type="GO" id="GO:0005886">
    <property type="term" value="C:plasma membrane"/>
    <property type="evidence" value="ECO:0007669"/>
    <property type="project" value="UniProtKB-SubCell"/>
</dbReference>
<dbReference type="PANTHER" id="PTHR43298">
    <property type="entry name" value="MULTIDRUG RESISTANCE PROTEIN NORM-RELATED"/>
    <property type="match status" value="1"/>
</dbReference>
<feature type="transmembrane region" description="Helical" evidence="10">
    <location>
        <begin position="202"/>
        <end position="222"/>
    </location>
</feature>
<dbReference type="AlphaFoldDB" id="H7EI96"/>
<evidence type="ECO:0000313" key="12">
    <source>
        <dbReference type="Proteomes" id="UP000003571"/>
    </source>
</evidence>
<evidence type="ECO:0000313" key="11">
    <source>
        <dbReference type="EMBL" id="EIC02666.1"/>
    </source>
</evidence>
<evidence type="ECO:0000256" key="5">
    <source>
        <dbReference type="ARBA" id="ARBA00022692"/>
    </source>
</evidence>
<dbReference type="PIRSF" id="PIRSF006603">
    <property type="entry name" value="DinF"/>
    <property type="match status" value="1"/>
</dbReference>
<feature type="transmembrane region" description="Helical" evidence="10">
    <location>
        <begin position="361"/>
        <end position="381"/>
    </location>
</feature>
<dbReference type="InterPro" id="IPR002528">
    <property type="entry name" value="MATE_fam"/>
</dbReference>
<name>H7EI96_9SPIR</name>
<keyword evidence="2" id="KW-0813">Transport</keyword>
<evidence type="ECO:0000256" key="1">
    <source>
        <dbReference type="ARBA" id="ARBA00004651"/>
    </source>
</evidence>
<feature type="transmembrane region" description="Helical" evidence="10">
    <location>
        <begin position="67"/>
        <end position="89"/>
    </location>
</feature>
<evidence type="ECO:0000256" key="2">
    <source>
        <dbReference type="ARBA" id="ARBA00022448"/>
    </source>
</evidence>
<dbReference type="Proteomes" id="UP000003571">
    <property type="component" value="Unassembled WGS sequence"/>
</dbReference>
<evidence type="ECO:0000256" key="8">
    <source>
        <dbReference type="ARBA" id="ARBA00023136"/>
    </source>
</evidence>
<feature type="transmembrane region" description="Helical" evidence="10">
    <location>
        <begin position="329"/>
        <end position="349"/>
    </location>
</feature>
<feature type="transmembrane region" description="Helical" evidence="10">
    <location>
        <begin position="21"/>
        <end position="47"/>
    </location>
</feature>
<keyword evidence="6 10" id="KW-1133">Transmembrane helix</keyword>
<gene>
    <name evidence="11" type="ORF">TresaDRAFT_2515</name>
</gene>
<feature type="transmembrane region" description="Helical" evidence="10">
    <location>
        <begin position="143"/>
        <end position="164"/>
    </location>
</feature>
<keyword evidence="5 10" id="KW-0812">Transmembrane</keyword>
<dbReference type="PANTHER" id="PTHR43298:SF2">
    <property type="entry name" value="FMN_FAD EXPORTER YEEO-RELATED"/>
    <property type="match status" value="1"/>
</dbReference>
<keyword evidence="7" id="KW-0406">Ion transport</keyword>
<dbReference type="InterPro" id="IPR048279">
    <property type="entry name" value="MdtK-like"/>
</dbReference>
<accession>H7EI96</accession>
<dbReference type="Pfam" id="PF01554">
    <property type="entry name" value="MatE"/>
    <property type="match status" value="2"/>
</dbReference>
<proteinExistence type="predicted"/>
<evidence type="ECO:0000256" key="3">
    <source>
        <dbReference type="ARBA" id="ARBA00022449"/>
    </source>
</evidence>
<comment type="subcellular location">
    <subcellularLocation>
        <location evidence="1">Cell membrane</location>
        <topology evidence="1">Multi-pass membrane protein</topology>
    </subcellularLocation>
</comment>
<evidence type="ECO:0000256" key="9">
    <source>
        <dbReference type="ARBA" id="ARBA00031636"/>
    </source>
</evidence>
<evidence type="ECO:0000256" key="6">
    <source>
        <dbReference type="ARBA" id="ARBA00022989"/>
    </source>
</evidence>
<reference evidence="11 12" key="1">
    <citation type="submission" date="2011-09" db="EMBL/GenBank/DDBJ databases">
        <title>The draft genome of Treponema saccharophilum DSM 2985.</title>
        <authorList>
            <consortium name="US DOE Joint Genome Institute (JGI-PGF)"/>
            <person name="Lucas S."/>
            <person name="Copeland A."/>
            <person name="Lapidus A."/>
            <person name="Glavina del Rio T."/>
            <person name="Dalin E."/>
            <person name="Tice H."/>
            <person name="Bruce D."/>
            <person name="Goodwin L."/>
            <person name="Pitluck S."/>
            <person name="Peters L."/>
            <person name="Kyrpides N."/>
            <person name="Mavromatis K."/>
            <person name="Ivanova N."/>
            <person name="Markowitz V."/>
            <person name="Cheng J.-F."/>
            <person name="Hugenholtz P."/>
            <person name="Woyke T."/>
            <person name="Wu D."/>
            <person name="Gronow S."/>
            <person name="Wellnitz S."/>
            <person name="Brambilla E."/>
            <person name="Klenk H.-P."/>
            <person name="Eisen J.A."/>
        </authorList>
    </citation>
    <scope>NUCLEOTIDE SEQUENCE [LARGE SCALE GENOMIC DNA]</scope>
    <source>
        <strain evidence="11 12">DSM 2985</strain>
    </source>
</reference>
<sequence>MEKDIQTIEGRGAKPLFDRAYLFRLILPLVAEQFLAMTIGACDTLMVSSIGEAGVSGVSLVDQFSQLMIQLFAAFATGGAVVSSQYLGHGSPDNARMAAKQLFNVAGFIAVALVVICLPLRKPILGLLYGKSEADVMKNALDYFVWILVSFPFLAIYNSSAALFRSMGNSKISLKVSMVMNFINISGNAVFIYGAGIGVNGAGLATLLSRAVAACVMLFLLGNRNNEIYIDKFWKVEVNFPMIRRILTVGIPSGIENSVFHIGKILVQSFMSGFGTVAIAANAISNTIASFSNIPGSSIGLGCVTIIGRCIGAGEKGQAKSYGKKLMQVAYVAMFCTSMAIFILAPVLVRAFNLSDESARLASGVIRTCMCANVLLWPMSFTMPNILRAAGDAKFTMVVSNISMWAFRVLFSFLISSFIIARNPGSTHLALYGVWFGMYLDWIFRGSLFFARFCRGKWLDKKVI</sequence>
<evidence type="ECO:0000256" key="7">
    <source>
        <dbReference type="ARBA" id="ARBA00023065"/>
    </source>
</evidence>
<feature type="transmembrane region" description="Helical" evidence="10">
    <location>
        <begin position="101"/>
        <end position="121"/>
    </location>
</feature>
<organism evidence="11 12">
    <name type="scientific">Treponema saccharophilum DSM 2985</name>
    <dbReference type="NCBI Taxonomy" id="907348"/>
    <lineage>
        <taxon>Bacteria</taxon>
        <taxon>Pseudomonadati</taxon>
        <taxon>Spirochaetota</taxon>
        <taxon>Spirochaetia</taxon>
        <taxon>Spirochaetales</taxon>
        <taxon>Treponemataceae</taxon>
        <taxon>Treponema</taxon>
    </lineage>
</organism>
<dbReference type="EMBL" id="AGRW01000035">
    <property type="protein sequence ID" value="EIC02666.1"/>
    <property type="molecule type" value="Genomic_DNA"/>
</dbReference>
<dbReference type="GO" id="GO:0006811">
    <property type="term" value="P:monoatomic ion transport"/>
    <property type="evidence" value="ECO:0007669"/>
    <property type="project" value="UniProtKB-KW"/>
</dbReference>
<dbReference type="InterPro" id="IPR050222">
    <property type="entry name" value="MATE_MdtK"/>
</dbReference>
<dbReference type="NCBIfam" id="TIGR00797">
    <property type="entry name" value="matE"/>
    <property type="match status" value="1"/>
</dbReference>
<dbReference type="PATRIC" id="fig|907348.3.peg.536"/>
<keyword evidence="3" id="KW-0050">Antiport</keyword>
<keyword evidence="8 10" id="KW-0472">Membrane</keyword>
<keyword evidence="12" id="KW-1185">Reference proteome</keyword>
<evidence type="ECO:0000256" key="4">
    <source>
        <dbReference type="ARBA" id="ARBA00022475"/>
    </source>
</evidence>
<dbReference type="GO" id="GO:0042910">
    <property type="term" value="F:xenobiotic transmembrane transporter activity"/>
    <property type="evidence" value="ECO:0007669"/>
    <property type="project" value="InterPro"/>
</dbReference>
<dbReference type="GO" id="GO:0015297">
    <property type="term" value="F:antiporter activity"/>
    <property type="evidence" value="ECO:0007669"/>
    <property type="project" value="UniProtKB-KW"/>
</dbReference>
<dbReference type="OrthoDB" id="62420at2"/>
<dbReference type="STRING" id="907348.TresaDRAFT_2515"/>
<dbReference type="eggNOG" id="COG0534">
    <property type="taxonomic scope" value="Bacteria"/>
</dbReference>
<feature type="transmembrane region" description="Helical" evidence="10">
    <location>
        <begin position="432"/>
        <end position="454"/>
    </location>
</feature>